<dbReference type="AlphaFoldDB" id="A0A0F8UY38"/>
<dbReference type="Pfam" id="PF04057">
    <property type="entry name" value="Rep-A_N"/>
    <property type="match status" value="1"/>
</dbReference>
<dbReference type="GO" id="GO:0006281">
    <property type="term" value="P:DNA repair"/>
    <property type="evidence" value="ECO:0007669"/>
    <property type="project" value="InterPro"/>
</dbReference>
<dbReference type="GO" id="GO:0000781">
    <property type="term" value="C:chromosome, telomeric region"/>
    <property type="evidence" value="ECO:0007669"/>
    <property type="project" value="UniProtKB-ARBA"/>
</dbReference>
<dbReference type="FunFam" id="2.40.50.140:FF:000090">
    <property type="entry name" value="Replication protein A subunit"/>
    <property type="match status" value="1"/>
</dbReference>
<evidence type="ECO:0000256" key="7">
    <source>
        <dbReference type="ARBA" id="ARBA00023125"/>
    </source>
</evidence>
<dbReference type="GO" id="GO:0007004">
    <property type="term" value="P:telomere maintenance via telomerase"/>
    <property type="evidence" value="ECO:0007669"/>
    <property type="project" value="UniProtKB-ARBA"/>
</dbReference>
<evidence type="ECO:0000313" key="15">
    <source>
        <dbReference type="Proteomes" id="UP000034291"/>
    </source>
</evidence>
<feature type="domain" description="Replication protein A OB" evidence="13">
    <location>
        <begin position="295"/>
        <end position="392"/>
    </location>
</feature>
<comment type="similarity">
    <text evidence="2 9">Belongs to the replication factor A protein 1 family.</text>
</comment>
<evidence type="ECO:0000256" key="10">
    <source>
        <dbReference type="SAM" id="MobiDB-lite"/>
    </source>
</evidence>
<evidence type="ECO:0000259" key="11">
    <source>
        <dbReference type="Pfam" id="PF04057"/>
    </source>
</evidence>
<dbReference type="InterPro" id="IPR013955">
    <property type="entry name" value="Rep_factor-A_C"/>
</dbReference>
<dbReference type="InterPro" id="IPR004591">
    <property type="entry name" value="Rfa1"/>
</dbReference>
<name>A0A0F8UY38_9EURO</name>
<dbReference type="STRING" id="308745.A0A0F8UY38"/>
<evidence type="ECO:0000256" key="3">
    <source>
        <dbReference type="ARBA" id="ARBA00022705"/>
    </source>
</evidence>
<dbReference type="PANTHER" id="PTHR47165">
    <property type="entry name" value="OS03G0429900 PROTEIN"/>
    <property type="match status" value="1"/>
</dbReference>
<keyword evidence="15" id="KW-1185">Reference proteome</keyword>
<evidence type="ECO:0000256" key="2">
    <source>
        <dbReference type="ARBA" id="ARBA00005690"/>
    </source>
</evidence>
<dbReference type="NCBIfam" id="TIGR00617">
    <property type="entry name" value="rpa1"/>
    <property type="match status" value="1"/>
</dbReference>
<evidence type="ECO:0000259" key="13">
    <source>
        <dbReference type="Pfam" id="PF16900"/>
    </source>
</evidence>
<dbReference type="FunFam" id="2.40.50.140:FF:000041">
    <property type="entry name" value="Replication protein A subunit"/>
    <property type="match status" value="1"/>
</dbReference>
<keyword evidence="4 9" id="KW-0479">Metal-binding</keyword>
<dbReference type="Pfam" id="PF16900">
    <property type="entry name" value="REPA_OB_2"/>
    <property type="match status" value="1"/>
</dbReference>
<dbReference type="InterPro" id="IPR012340">
    <property type="entry name" value="NA-bd_OB-fold"/>
</dbReference>
<comment type="function">
    <text evidence="9">As part of the replication protein A (RPA/RP-A), a single-stranded DNA-binding heterotrimeric complex, may play an essential role in DNA replication, recombination and repair. Binds and stabilizes single-stranded DNA intermediates, preventing complementary DNA reannealing and recruiting different proteins involved in DNA metabolism.</text>
</comment>
<dbReference type="GO" id="GO:0008270">
    <property type="term" value="F:zinc ion binding"/>
    <property type="evidence" value="ECO:0007669"/>
    <property type="project" value="UniProtKB-KW"/>
</dbReference>
<dbReference type="PANTHER" id="PTHR47165:SF4">
    <property type="entry name" value="OS03G0429900 PROTEIN"/>
    <property type="match status" value="1"/>
</dbReference>
<comment type="subcellular location">
    <subcellularLocation>
        <location evidence="1 9">Nucleus</location>
    </subcellularLocation>
</comment>
<dbReference type="SUPFAM" id="SSF50249">
    <property type="entry name" value="Nucleic acid-binding proteins"/>
    <property type="match status" value="4"/>
</dbReference>
<evidence type="ECO:0000256" key="8">
    <source>
        <dbReference type="ARBA" id="ARBA00023242"/>
    </source>
</evidence>
<dbReference type="GO" id="GO:0005662">
    <property type="term" value="C:DNA replication factor A complex"/>
    <property type="evidence" value="ECO:0007669"/>
    <property type="project" value="UniProtKB-ARBA"/>
</dbReference>
<keyword evidence="6 9" id="KW-0862">Zinc</keyword>
<dbReference type="CDD" id="cd04475">
    <property type="entry name" value="RPA1_DBD_B"/>
    <property type="match status" value="1"/>
</dbReference>
<evidence type="ECO:0000259" key="12">
    <source>
        <dbReference type="Pfam" id="PF08646"/>
    </source>
</evidence>
<keyword evidence="7 9" id="KW-0238">DNA-binding</keyword>
<dbReference type="GO" id="GO:0006310">
    <property type="term" value="P:DNA recombination"/>
    <property type="evidence" value="ECO:0007669"/>
    <property type="project" value="InterPro"/>
</dbReference>
<dbReference type="FunFam" id="2.40.50.140:FF:000064">
    <property type="entry name" value="Replication protein A subunit"/>
    <property type="match status" value="1"/>
</dbReference>
<dbReference type="Gene3D" id="2.40.50.140">
    <property type="entry name" value="Nucleic acid-binding proteins"/>
    <property type="match status" value="4"/>
</dbReference>
<dbReference type="GO" id="GO:0003697">
    <property type="term" value="F:single-stranded DNA binding"/>
    <property type="evidence" value="ECO:0007669"/>
    <property type="project" value="UniProtKB-ARBA"/>
</dbReference>
<evidence type="ECO:0000256" key="5">
    <source>
        <dbReference type="ARBA" id="ARBA00022771"/>
    </source>
</evidence>
<feature type="domain" description="Replication factor-A protein 1 N-terminal" evidence="11">
    <location>
        <begin position="10"/>
        <end position="107"/>
    </location>
</feature>
<accession>A0A0F8UY38</accession>
<dbReference type="InterPro" id="IPR031657">
    <property type="entry name" value="REPA_OB_2"/>
</dbReference>
<protein>
    <recommendedName>
        <fullName evidence="9">Replication protein A subunit</fullName>
    </recommendedName>
</protein>
<evidence type="ECO:0000256" key="1">
    <source>
        <dbReference type="ARBA" id="ARBA00004123"/>
    </source>
</evidence>
<keyword evidence="8 9" id="KW-0539">Nucleus</keyword>
<evidence type="ECO:0000256" key="6">
    <source>
        <dbReference type="ARBA" id="ARBA00022833"/>
    </source>
</evidence>
<dbReference type="CDD" id="cd04476">
    <property type="entry name" value="RPA1_DBD_C"/>
    <property type="match status" value="1"/>
</dbReference>
<proteinExistence type="inferred from homology"/>
<dbReference type="CDD" id="cd04477">
    <property type="entry name" value="RPA1N"/>
    <property type="match status" value="1"/>
</dbReference>
<comment type="subunit">
    <text evidence="9">Component of the heterotrimeric canonical replication protein A complex (RPA).</text>
</comment>
<feature type="region of interest" description="Disordered" evidence="10">
    <location>
        <begin position="117"/>
        <end position="144"/>
    </location>
</feature>
<dbReference type="EMBL" id="JZBS01001023">
    <property type="protein sequence ID" value="KKK24428.1"/>
    <property type="molecule type" value="Genomic_DNA"/>
</dbReference>
<dbReference type="InterPro" id="IPR047192">
    <property type="entry name" value="Euk_RPA1_DBD_C"/>
</dbReference>
<dbReference type="Pfam" id="PF08646">
    <property type="entry name" value="Rep_fac-A_C"/>
    <property type="match status" value="1"/>
</dbReference>
<evidence type="ECO:0000313" key="14">
    <source>
        <dbReference type="EMBL" id="KKK24428.1"/>
    </source>
</evidence>
<dbReference type="InterPro" id="IPR007199">
    <property type="entry name" value="Rep_factor-A_N"/>
</dbReference>
<keyword evidence="3 9" id="KW-0235">DNA replication</keyword>
<keyword evidence="5 9" id="KW-0863">Zinc-finger</keyword>
<comment type="caution">
    <text evidence="14">The sequence shown here is derived from an EMBL/GenBank/DDBJ whole genome shotgun (WGS) entry which is preliminary data.</text>
</comment>
<dbReference type="FunFam" id="2.40.50.140:FF:000117">
    <property type="entry name" value="Replication protein A subunit"/>
    <property type="match status" value="1"/>
</dbReference>
<gene>
    <name evidence="14" type="ORF">ARAM_001977</name>
</gene>
<dbReference type="GO" id="GO:0006260">
    <property type="term" value="P:DNA replication"/>
    <property type="evidence" value="ECO:0007669"/>
    <property type="project" value="UniProtKB-KW"/>
</dbReference>
<feature type="domain" description="Replication factor A C-terminal" evidence="12">
    <location>
        <begin position="452"/>
        <end position="597"/>
    </location>
</feature>
<evidence type="ECO:0000256" key="4">
    <source>
        <dbReference type="ARBA" id="ARBA00022723"/>
    </source>
</evidence>
<dbReference type="Proteomes" id="UP000034291">
    <property type="component" value="Unassembled WGS sequence"/>
</dbReference>
<sequence length="607" mass="67711">MASEAASHISVGALSAIFDDTKPQIREPIVQCVQIKPLPPQANQQERYRAVFSDISNYVQTMLAIQANHFVTDGLLRKGCFVRLKSFQANSVKGKKILIILDLEVLQELGEVDKIGEPKPLESRVEEDDKPQPTTISSGGFYGNKIQSAPPPISSRAQHVKPAHTSAHATIYPIEAISPYAHKWTIKARCTSKSNIKTWPNRNGGGEGKLFSVNLLDDSGEIRATSFNDQCTALYDVFQEGGVYYITSPCRVQMAKKQFTNLNNDYELIFEKDTIVEKAEDQADVPQVRFNFTPIGDLQSVEKDTTIDVIGVLKEVGDTTQIVSKTTHKPYDKRELTLVDNTGFSVRLTIWGSTALNFSAVPESVVAFKGAKVSDFGGRSLSLLSSGSVTVDPDIEEAHRLKGWYDAQGRDENFTSHASMSLATTSTAKSDQFKTIAQVHDEQLGMSEEATYFSLRGTVIYIKQDNMCYPACLSDGCNKKVTELDPGQWRCERCDKTHPRPEYRYIMLISVSDHTGQLYLSCFDDVGKLMMGTTADNLMELRQNDEKAAADVFQSATCRTWVFRCRAKLEHYADQQRIRYQISSAKPVNYSEEASRLADIIDTYNIS</sequence>
<evidence type="ECO:0000256" key="9">
    <source>
        <dbReference type="RuleBase" id="RU364130"/>
    </source>
</evidence>
<dbReference type="OrthoDB" id="1751331at2759"/>
<dbReference type="CDD" id="cd04474">
    <property type="entry name" value="RPA1_DBD_A"/>
    <property type="match status" value="1"/>
</dbReference>
<reference evidence="14 15" key="1">
    <citation type="submission" date="2015-02" db="EMBL/GenBank/DDBJ databases">
        <title>Draft Genome Sequences of Two Closely-Related Aflatoxigenic Aspergillus Species Obtained from the Cote d'Ivoire.</title>
        <authorList>
            <person name="Moore G.G."/>
            <person name="Beltz S.B."/>
            <person name="Mack B.M."/>
        </authorList>
    </citation>
    <scope>NUCLEOTIDE SEQUENCE [LARGE SCALE GENOMIC DNA]</scope>
    <source>
        <strain evidence="14 15">SRRC1468</strain>
    </source>
</reference>
<organism evidence="14 15">
    <name type="scientific">Aspergillus rambellii</name>
    <dbReference type="NCBI Taxonomy" id="308745"/>
    <lineage>
        <taxon>Eukaryota</taxon>
        <taxon>Fungi</taxon>
        <taxon>Dikarya</taxon>
        <taxon>Ascomycota</taxon>
        <taxon>Pezizomycotina</taxon>
        <taxon>Eurotiomycetes</taxon>
        <taxon>Eurotiomycetidae</taxon>
        <taxon>Eurotiales</taxon>
        <taxon>Aspergillaceae</taxon>
        <taxon>Aspergillus</taxon>
        <taxon>Aspergillus subgen. Nidulantes</taxon>
    </lineage>
</organism>